<keyword evidence="1 5" id="KW-0689">Ribosomal protein</keyword>
<evidence type="ECO:0000256" key="1">
    <source>
        <dbReference type="ARBA" id="ARBA00022980"/>
    </source>
</evidence>
<evidence type="ECO:0000259" key="4">
    <source>
        <dbReference type="PROSITE" id="PS50126"/>
    </source>
</evidence>
<dbReference type="SMART" id="SM00316">
    <property type="entry name" value="S1"/>
    <property type="match status" value="4"/>
</dbReference>
<gene>
    <name evidence="5" type="primary">rpsA</name>
    <name evidence="5" type="ORF">I6U48_11455</name>
</gene>
<keyword evidence="6" id="KW-1185">Reference proteome</keyword>
<comment type="function">
    <text evidence="3">Binds mRNA; thus facilitating recognition of the initiation point. It is needed to translate mRNA with a short Shine-Dalgarno (SD) purine-rich sequence.</text>
</comment>
<accession>A0A949TJN2</accession>
<organism evidence="5 6">
    <name type="scientific">Clostridium thailandense</name>
    <dbReference type="NCBI Taxonomy" id="2794346"/>
    <lineage>
        <taxon>Bacteria</taxon>
        <taxon>Bacillati</taxon>
        <taxon>Bacillota</taxon>
        <taxon>Clostridia</taxon>
        <taxon>Eubacteriales</taxon>
        <taxon>Clostridiaceae</taxon>
        <taxon>Clostridium</taxon>
    </lineage>
</organism>
<dbReference type="FunFam" id="2.40.50.140:FF:000103">
    <property type="entry name" value="protein RRP5 homolog"/>
    <property type="match status" value="1"/>
</dbReference>
<sequence>MSVNENETNSMSDAMEEIEASMKKVRNGEIVKGKVISVTDNEAIINLGYMSDGILAKNEISDDPEVNPKDVLKENDEIYVYILNMNDGEGNILLSKKAADKIKVWEELENSFKNGTTFEITVKEVVKGGVVTYIKGIRAFIPASQLSVAYVKDLNEFVNKTLEVKVIEFDRNKEKIVLSRKEVENVELEAKKTALWNDIKSGEKRKGIVSRLTKFGAFVDLGGVDGLIHLSQLSWKKVNNPSDVVSVGDKVEVYVLETDKENNRISLALKDVSEDPWNNVLQEYKIGSIVEGTISKFLNFGAFVELESGIEGLVHISEISEERILKPSDVLSIGSKVKVKILDIDGEAKKMSLSIKEALEKPKEDIEKYVDTQESGVSLGELFGDKFKDLKFD</sequence>
<dbReference type="CDD" id="cd04465">
    <property type="entry name" value="S1_RPS1_repeat_ec2_hs2"/>
    <property type="match status" value="1"/>
</dbReference>
<dbReference type="GO" id="GO:0022627">
    <property type="term" value="C:cytosolic small ribosomal subunit"/>
    <property type="evidence" value="ECO:0007669"/>
    <property type="project" value="TreeGrafter"/>
</dbReference>
<dbReference type="AlphaFoldDB" id="A0A949TJN2"/>
<dbReference type="Pfam" id="PF00575">
    <property type="entry name" value="S1"/>
    <property type="match status" value="4"/>
</dbReference>
<evidence type="ECO:0000256" key="2">
    <source>
        <dbReference type="ARBA" id="ARBA00023274"/>
    </source>
</evidence>
<dbReference type="PANTHER" id="PTHR10724:SF7">
    <property type="entry name" value="SMALL RIBOSOMAL SUBUNIT PROTEIN BS1C"/>
    <property type="match status" value="1"/>
</dbReference>
<keyword evidence="2" id="KW-0687">Ribonucleoprotein</keyword>
<name>A0A949TJN2_9CLOT</name>
<dbReference type="InterPro" id="IPR050437">
    <property type="entry name" value="Ribos_protein_bS1-like"/>
</dbReference>
<feature type="domain" description="S1 motif" evidence="4">
    <location>
        <begin position="202"/>
        <end position="270"/>
    </location>
</feature>
<dbReference type="InterPro" id="IPR003029">
    <property type="entry name" value="S1_domain"/>
</dbReference>
<dbReference type="CDD" id="cd05687">
    <property type="entry name" value="S1_RPS1_repeat_ec1_hs1"/>
    <property type="match status" value="1"/>
</dbReference>
<dbReference type="PROSITE" id="PS50126">
    <property type="entry name" value="S1"/>
    <property type="match status" value="4"/>
</dbReference>
<feature type="domain" description="S1 motif" evidence="4">
    <location>
        <begin position="28"/>
        <end position="97"/>
    </location>
</feature>
<dbReference type="RefSeq" id="WP_218320595.1">
    <property type="nucleotide sequence ID" value="NZ_JAEEGC010000049.1"/>
</dbReference>
<feature type="domain" description="S1 motif" evidence="4">
    <location>
        <begin position="115"/>
        <end position="181"/>
    </location>
</feature>
<dbReference type="CDD" id="cd05688">
    <property type="entry name" value="S1_RPS1_repeat_ec3"/>
    <property type="match status" value="1"/>
</dbReference>
<evidence type="ECO:0000256" key="3">
    <source>
        <dbReference type="ARBA" id="ARBA00025604"/>
    </source>
</evidence>
<feature type="domain" description="S1 motif" evidence="4">
    <location>
        <begin position="287"/>
        <end position="356"/>
    </location>
</feature>
<comment type="caution">
    <text evidence="5">The sequence shown here is derived from an EMBL/GenBank/DDBJ whole genome shotgun (WGS) entry which is preliminary data.</text>
</comment>
<dbReference type="FunFam" id="2.40.50.140:FF:000051">
    <property type="entry name" value="RNA-binding transcriptional accessory protein"/>
    <property type="match status" value="1"/>
</dbReference>
<evidence type="ECO:0000313" key="5">
    <source>
        <dbReference type="EMBL" id="MBV7273525.1"/>
    </source>
</evidence>
<dbReference type="NCBIfam" id="NF005208">
    <property type="entry name" value="PRK06676.1"/>
    <property type="match status" value="1"/>
</dbReference>
<dbReference type="GO" id="GO:0003735">
    <property type="term" value="F:structural constituent of ribosome"/>
    <property type="evidence" value="ECO:0007669"/>
    <property type="project" value="TreeGrafter"/>
</dbReference>
<dbReference type="GO" id="GO:0003729">
    <property type="term" value="F:mRNA binding"/>
    <property type="evidence" value="ECO:0007669"/>
    <property type="project" value="UniProtKB-ARBA"/>
</dbReference>
<dbReference type="GO" id="GO:0006412">
    <property type="term" value="P:translation"/>
    <property type="evidence" value="ECO:0007669"/>
    <property type="project" value="TreeGrafter"/>
</dbReference>
<dbReference type="Proteomes" id="UP000694308">
    <property type="component" value="Unassembled WGS sequence"/>
</dbReference>
<dbReference type="EMBL" id="JAEEGC010000049">
    <property type="protein sequence ID" value="MBV7273525.1"/>
    <property type="molecule type" value="Genomic_DNA"/>
</dbReference>
<evidence type="ECO:0000313" key="6">
    <source>
        <dbReference type="Proteomes" id="UP000694308"/>
    </source>
</evidence>
<proteinExistence type="predicted"/>
<reference evidence="5" key="1">
    <citation type="submission" date="2020-12" db="EMBL/GenBank/DDBJ databases">
        <title>Clostridium thailandense sp. nov., a novel acetogenic bacterium isolated from peat land soil in Thailand.</title>
        <authorList>
            <person name="Chaikitkaew S."/>
            <person name="Birkeland N.K."/>
        </authorList>
    </citation>
    <scope>NUCLEOTIDE SEQUENCE</scope>
    <source>
        <strain evidence="5">PL3</strain>
    </source>
</reference>
<dbReference type="PANTHER" id="PTHR10724">
    <property type="entry name" value="30S RIBOSOMAL PROTEIN S1"/>
    <property type="match status" value="1"/>
</dbReference>
<protein>
    <submittedName>
        <fullName evidence="5">30S ribosomal protein S1</fullName>
    </submittedName>
</protein>